<protein>
    <submittedName>
        <fullName evidence="1">Uncharacterized protein</fullName>
    </submittedName>
</protein>
<dbReference type="STRING" id="512564.MCRO_0727"/>
<dbReference type="RefSeq" id="WP_013054624.1">
    <property type="nucleotide sequence ID" value="NC_014014.1"/>
</dbReference>
<keyword evidence="2" id="KW-1185">Reference proteome</keyword>
<dbReference type="AlphaFoldDB" id="D5E6D3"/>
<name>D5E6D3_MYCCM</name>
<evidence type="ECO:0000313" key="1">
    <source>
        <dbReference type="EMBL" id="ADE19848.1"/>
    </source>
</evidence>
<gene>
    <name evidence="1" type="ordered locus">MCRO_0727</name>
</gene>
<evidence type="ECO:0000313" key="2">
    <source>
        <dbReference type="Proteomes" id="UP000001845"/>
    </source>
</evidence>
<reference evidence="2" key="1">
    <citation type="submission" date="2010-03" db="EMBL/GenBank/DDBJ databases">
        <title>The complete genome of Mycoplasma crocodyli MP145.</title>
        <authorList>
            <person name="Glass J.I."/>
            <person name="Durkin A.S."/>
            <person name="Hostetler J."/>
            <person name="Jackson J."/>
            <person name="Johnson J."/>
            <person name="May M.A."/>
            <person name="Paralanov V."/>
            <person name="Radune D."/>
            <person name="Szczypinski B."/>
            <person name="Brown D.R."/>
        </authorList>
    </citation>
    <scope>NUCLEOTIDE SEQUENCE [LARGE SCALE GENOMIC DNA]</scope>
    <source>
        <strain evidence="2">ATCC 51981 / MP145</strain>
    </source>
</reference>
<sequence>MKGRHSILKIDDAIPIHFIVSVLSRMYKMCINNTIWVIQEKRNIVMSNLLVVWFIVFTKKSAFNCCLLK</sequence>
<accession>D5E6D3</accession>
<dbReference type="Proteomes" id="UP000001845">
    <property type="component" value="Chromosome"/>
</dbReference>
<dbReference type="HOGENOM" id="CLU_2771426_0_0_14"/>
<reference evidence="1 2" key="3">
    <citation type="journal article" date="2011" name="J. Bacteriol.">
        <title>Genome sequences of Mycoplasma alligatoris A21JP2T and Mycoplasma crocodyli MP145T.</title>
        <authorList>
            <person name="Brown D.R."/>
            <person name="Farmerie W.G."/>
            <person name="May M."/>
            <person name="Benders G.A."/>
            <person name="Durkin A.S."/>
            <person name="Hlavinka K."/>
            <person name="Hostetler J."/>
            <person name="Jackson J."/>
            <person name="Johnson J."/>
            <person name="Miller R.H."/>
            <person name="Paralanov V."/>
            <person name="Radune D."/>
            <person name="Szczypinski B."/>
            <person name="Glass J.I."/>
        </authorList>
    </citation>
    <scope>NUCLEOTIDE SEQUENCE [LARGE SCALE GENOMIC DNA]</scope>
    <source>
        <strain evidence="2">ATCC 51981 / MP145</strain>
    </source>
</reference>
<organism evidence="1 2">
    <name type="scientific">Mycoplasma crocodyli (strain ATCC 51981 / MP145)</name>
    <dbReference type="NCBI Taxonomy" id="512564"/>
    <lineage>
        <taxon>Bacteria</taxon>
        <taxon>Bacillati</taxon>
        <taxon>Mycoplasmatota</taxon>
        <taxon>Mollicutes</taxon>
        <taxon>Mycoplasmataceae</taxon>
        <taxon>Mycoplasma</taxon>
    </lineage>
</organism>
<proteinExistence type="predicted"/>
<dbReference type="EMBL" id="CP001991">
    <property type="protein sequence ID" value="ADE19848.1"/>
    <property type="molecule type" value="Genomic_DNA"/>
</dbReference>
<reference key="2">
    <citation type="submission" date="2010-03" db="EMBL/GenBank/DDBJ databases">
        <authorList>
            <person name="Ma Z."/>
            <person name="Wang X."/>
            <person name="Liu H."/>
        </authorList>
    </citation>
    <scope>NUCLEOTIDE SEQUENCE</scope>
    <source>
        <strain>MP145</strain>
    </source>
</reference>
<dbReference type="KEGG" id="mcd:MCRO_0727"/>